<gene>
    <name evidence="2" type="ORF">LY89DRAFT_786402</name>
</gene>
<keyword evidence="3" id="KW-1185">Reference proteome</keyword>
<dbReference type="GO" id="GO:0005737">
    <property type="term" value="C:cytoplasm"/>
    <property type="evidence" value="ECO:0007669"/>
    <property type="project" value="TreeGrafter"/>
</dbReference>
<dbReference type="GeneID" id="28832709"/>
<dbReference type="OrthoDB" id="429143at2759"/>
<dbReference type="Pfam" id="PF01266">
    <property type="entry name" value="DAO"/>
    <property type="match status" value="1"/>
</dbReference>
<evidence type="ECO:0000259" key="1">
    <source>
        <dbReference type="Pfam" id="PF01266"/>
    </source>
</evidence>
<dbReference type="PANTHER" id="PTHR13847">
    <property type="entry name" value="SARCOSINE DEHYDROGENASE-RELATED"/>
    <property type="match status" value="1"/>
</dbReference>
<name>A0A194WU44_MOLSC</name>
<dbReference type="InterPro" id="IPR036188">
    <property type="entry name" value="FAD/NAD-bd_sf"/>
</dbReference>
<organism evidence="2 3">
    <name type="scientific">Mollisia scopiformis</name>
    <name type="common">Conifer needle endophyte fungus</name>
    <name type="synonym">Phialocephala scopiformis</name>
    <dbReference type="NCBI Taxonomy" id="149040"/>
    <lineage>
        <taxon>Eukaryota</taxon>
        <taxon>Fungi</taxon>
        <taxon>Dikarya</taxon>
        <taxon>Ascomycota</taxon>
        <taxon>Pezizomycotina</taxon>
        <taxon>Leotiomycetes</taxon>
        <taxon>Helotiales</taxon>
        <taxon>Mollisiaceae</taxon>
        <taxon>Mollisia</taxon>
    </lineage>
</organism>
<reference evidence="2 3" key="1">
    <citation type="submission" date="2015-10" db="EMBL/GenBank/DDBJ databases">
        <title>Full genome of DAOMC 229536 Phialocephala scopiformis, a fungal endophyte of spruce producing the potent anti-insectan compound rugulosin.</title>
        <authorList>
            <consortium name="DOE Joint Genome Institute"/>
            <person name="Walker A.K."/>
            <person name="Frasz S.L."/>
            <person name="Seifert K.A."/>
            <person name="Miller J.D."/>
            <person name="Mondo S.J."/>
            <person name="Labutti K."/>
            <person name="Lipzen A."/>
            <person name="Dockter R."/>
            <person name="Kennedy M."/>
            <person name="Grigoriev I.V."/>
            <person name="Spatafora J.W."/>
        </authorList>
    </citation>
    <scope>NUCLEOTIDE SEQUENCE [LARGE SCALE GENOMIC DNA]</scope>
    <source>
        <strain evidence="2 3">CBS 120377</strain>
    </source>
</reference>
<dbReference type="SUPFAM" id="SSF51905">
    <property type="entry name" value="FAD/NAD(P)-binding domain"/>
    <property type="match status" value="1"/>
</dbReference>
<dbReference type="InParanoid" id="A0A194WU44"/>
<dbReference type="AlphaFoldDB" id="A0A194WU44"/>
<dbReference type="PANTHER" id="PTHR13847:SF213">
    <property type="entry name" value="DEPENDENT OXIDOREDUCTASE, PUTATIVE-RELATED"/>
    <property type="match status" value="1"/>
</dbReference>
<dbReference type="STRING" id="149040.A0A194WU44"/>
<evidence type="ECO:0000313" key="3">
    <source>
        <dbReference type="Proteomes" id="UP000070700"/>
    </source>
</evidence>
<proteinExistence type="predicted"/>
<dbReference type="Proteomes" id="UP000070700">
    <property type="component" value="Unassembled WGS sequence"/>
</dbReference>
<accession>A0A194WU44</accession>
<dbReference type="RefSeq" id="XP_018065833.1">
    <property type="nucleotide sequence ID" value="XM_018222983.1"/>
</dbReference>
<evidence type="ECO:0000313" key="2">
    <source>
        <dbReference type="EMBL" id="KUJ11478.1"/>
    </source>
</evidence>
<dbReference type="InterPro" id="IPR006076">
    <property type="entry name" value="FAD-dep_OxRdtase"/>
</dbReference>
<dbReference type="Gene3D" id="3.50.50.60">
    <property type="entry name" value="FAD/NAD(P)-binding domain"/>
    <property type="match status" value="1"/>
</dbReference>
<dbReference type="Gene3D" id="3.30.9.10">
    <property type="entry name" value="D-Amino Acid Oxidase, subunit A, domain 2"/>
    <property type="match status" value="1"/>
</dbReference>
<dbReference type="EMBL" id="KQ947426">
    <property type="protein sequence ID" value="KUJ11478.1"/>
    <property type="molecule type" value="Genomic_DNA"/>
</dbReference>
<sequence length="462" mass="50991">MSTLFSSIRESYFGLKTLLKDTAEDSAELTALLDRINASPGIPVSNPTTSFWLKNPPFPDLVDAQSKTLPKTVYIVIIGSGITGASIARTILSECASMNIKKRVVMLEARQVCSGATGRNGGHIKCTPFESYHESKKHFGAERAKFLVNFQMSHLPVLVDLAKQEGWNLAETREVETLDVFYDEERFTEWKEMVEEYRREMPDEAKGVELWEKEIAREKYQLGEHAFGAITYQAGAIWPYRLVTCILDSLLRNYPSEFSLETHTAAQSISTTRNPNQPFIVHTSRGDILASHVIHATNAHTSNLVPGLRGKIFPVRGTMSAQRPGKDFPELKGSRSWCFINKHGYEYITQRPGKVDSIDSQGGEIMTGGAMVQSGKKGFCEFGIASDAETNYLAGCHLSGVLPMAFGFENWGEDAPGGRVKNLWSGSLGLTADMMPFVGKLEPSLTGRALPKVPPSKDASKL</sequence>
<protein>
    <submittedName>
        <fullName evidence="2">DAO-domain-containing protein</fullName>
    </submittedName>
</protein>
<feature type="domain" description="FAD dependent oxidoreductase" evidence="1">
    <location>
        <begin position="75"/>
        <end position="440"/>
    </location>
</feature>
<dbReference type="KEGG" id="psco:LY89DRAFT_786402"/>